<evidence type="ECO:0000256" key="1">
    <source>
        <dbReference type="SAM" id="Phobius"/>
    </source>
</evidence>
<keyword evidence="1" id="KW-0812">Transmembrane</keyword>
<accession>A0A6B1IHS9</accession>
<dbReference type="Proteomes" id="UP000460194">
    <property type="component" value="Unassembled WGS sequence"/>
</dbReference>
<reference evidence="2 3" key="1">
    <citation type="submission" date="2019-11" db="EMBL/GenBank/DDBJ databases">
        <title>Genome sequences of 17 halophilic strains isolated from different environments.</title>
        <authorList>
            <person name="Furrow R.E."/>
        </authorList>
    </citation>
    <scope>NUCLEOTIDE SEQUENCE [LARGE SCALE GENOMIC DNA]</scope>
    <source>
        <strain evidence="2 3">22517_05_Cabo</strain>
    </source>
</reference>
<sequence>MLDILRSSPLFSIRRLGFALLLTVFVLVTDVLFIRFMDIQSTADFVYETVINTLGAYGGFSIMALFNKPNTSR</sequence>
<evidence type="ECO:0000313" key="2">
    <source>
        <dbReference type="EMBL" id="MYL17996.1"/>
    </source>
</evidence>
<evidence type="ECO:0000313" key="3">
    <source>
        <dbReference type="Proteomes" id="UP000460194"/>
    </source>
</evidence>
<gene>
    <name evidence="2" type="ORF">GLW36_15255</name>
</gene>
<organism evidence="2 3">
    <name type="scientific">Halorubrum distributum</name>
    <dbReference type="NCBI Taxonomy" id="29283"/>
    <lineage>
        <taxon>Archaea</taxon>
        <taxon>Methanobacteriati</taxon>
        <taxon>Methanobacteriota</taxon>
        <taxon>Stenosarchaea group</taxon>
        <taxon>Halobacteria</taxon>
        <taxon>Halobacteriales</taxon>
        <taxon>Haloferacaceae</taxon>
        <taxon>Halorubrum</taxon>
        <taxon>Halorubrum distributum group</taxon>
    </lineage>
</organism>
<dbReference type="RefSeq" id="WP_159369577.1">
    <property type="nucleotide sequence ID" value="NZ_WMEO01000039.1"/>
</dbReference>
<dbReference type="AlphaFoldDB" id="A0A6B1IHS9"/>
<feature type="transmembrane region" description="Helical" evidence="1">
    <location>
        <begin position="49"/>
        <end position="66"/>
    </location>
</feature>
<keyword evidence="1" id="KW-1133">Transmembrane helix</keyword>
<comment type="caution">
    <text evidence="2">The sequence shown here is derived from an EMBL/GenBank/DDBJ whole genome shotgun (WGS) entry which is preliminary data.</text>
</comment>
<proteinExistence type="predicted"/>
<keyword evidence="1" id="KW-0472">Membrane</keyword>
<feature type="transmembrane region" description="Helical" evidence="1">
    <location>
        <begin position="16"/>
        <end position="37"/>
    </location>
</feature>
<name>A0A6B1IHS9_9EURY</name>
<evidence type="ECO:0008006" key="4">
    <source>
        <dbReference type="Google" id="ProtNLM"/>
    </source>
</evidence>
<protein>
    <recommendedName>
        <fullName evidence="4">VanZ-like domain-containing protein</fullName>
    </recommendedName>
</protein>
<dbReference type="EMBL" id="WMEO01000039">
    <property type="protein sequence ID" value="MYL17996.1"/>
    <property type="molecule type" value="Genomic_DNA"/>
</dbReference>